<name>A0A5B2VWT3_9BACT</name>
<reference evidence="1 2" key="1">
    <citation type="submission" date="2019-09" db="EMBL/GenBank/DDBJ databases">
        <title>Chitinophaga ginsengihumi sp. nov., isolated from soil of ginseng rhizosphere.</title>
        <authorList>
            <person name="Lee J."/>
        </authorList>
    </citation>
    <scope>NUCLEOTIDE SEQUENCE [LARGE SCALE GENOMIC DNA]</scope>
    <source>
        <strain evidence="1 2">BN140078</strain>
    </source>
</reference>
<gene>
    <name evidence="1" type="ORF">F0L74_12015</name>
</gene>
<keyword evidence="2" id="KW-1185">Reference proteome</keyword>
<evidence type="ECO:0000313" key="1">
    <source>
        <dbReference type="EMBL" id="KAA2243234.1"/>
    </source>
</evidence>
<comment type="caution">
    <text evidence="1">The sequence shown here is derived from an EMBL/GenBank/DDBJ whole genome shotgun (WGS) entry which is preliminary data.</text>
</comment>
<dbReference type="RefSeq" id="WP_149838110.1">
    <property type="nucleotide sequence ID" value="NZ_VUOC01000002.1"/>
</dbReference>
<sequence>MTLHELKQDLLDRWLTAYDTLPATMPAADNIVKTIYAENFRFKLEKYSPEQFLPAGPLLAAPGPGSVYAYAMDATGRPVYLTVTEPGGKEVIKGHYTYTAELVEYTEYNLQSRLPSCIQRIVYNDGRKETFQSLTLDNRGEGEDFRGADKKIVLNALNERELLCECKIYHWSGNRLERADCLQVLPGNEQMTSKEEYSYDGAGELEEVRAIFDDDENVGYLYVRKPDNITLEELGDQVAQQMAADIISAVEEAAPGEPLAALELHYQEINQYTPYLCMVTERQREEIEEAATKDSLFEDWITYPDKEGAMIYGQPFERPMAAFMAEVEKRNDYALATEMLRKVARLLNAGKLDGKIATGNEFMVYAVDWTMTDGFTALLEACGVAGPIVKKWEQQLANRS</sequence>
<proteinExistence type="predicted"/>
<organism evidence="1 2">
    <name type="scientific">Chitinophaga agrisoli</name>
    <dbReference type="NCBI Taxonomy" id="2607653"/>
    <lineage>
        <taxon>Bacteria</taxon>
        <taxon>Pseudomonadati</taxon>
        <taxon>Bacteroidota</taxon>
        <taxon>Chitinophagia</taxon>
        <taxon>Chitinophagales</taxon>
        <taxon>Chitinophagaceae</taxon>
        <taxon>Chitinophaga</taxon>
    </lineage>
</organism>
<dbReference type="Proteomes" id="UP000324611">
    <property type="component" value="Unassembled WGS sequence"/>
</dbReference>
<protein>
    <submittedName>
        <fullName evidence="1">Uncharacterized protein</fullName>
    </submittedName>
</protein>
<reference evidence="1 2" key="2">
    <citation type="submission" date="2019-09" db="EMBL/GenBank/DDBJ databases">
        <authorList>
            <person name="Jin C."/>
        </authorList>
    </citation>
    <scope>NUCLEOTIDE SEQUENCE [LARGE SCALE GENOMIC DNA]</scope>
    <source>
        <strain evidence="1 2">BN140078</strain>
    </source>
</reference>
<dbReference type="EMBL" id="VUOC01000002">
    <property type="protein sequence ID" value="KAA2243234.1"/>
    <property type="molecule type" value="Genomic_DNA"/>
</dbReference>
<evidence type="ECO:0000313" key="2">
    <source>
        <dbReference type="Proteomes" id="UP000324611"/>
    </source>
</evidence>
<accession>A0A5B2VWT3</accession>
<dbReference type="AlphaFoldDB" id="A0A5B2VWT3"/>